<dbReference type="STRING" id="1246637.MTBBW1_1360006"/>
<organism evidence="1 2">
    <name type="scientific">Desulfamplus magnetovallimortis</name>
    <dbReference type="NCBI Taxonomy" id="1246637"/>
    <lineage>
        <taxon>Bacteria</taxon>
        <taxon>Pseudomonadati</taxon>
        <taxon>Thermodesulfobacteriota</taxon>
        <taxon>Desulfobacteria</taxon>
        <taxon>Desulfobacterales</taxon>
        <taxon>Desulfobacteraceae</taxon>
        <taxon>Desulfamplus</taxon>
    </lineage>
</organism>
<gene>
    <name evidence="1" type="ORF">MTBBW1_1360006</name>
</gene>
<sequence length="58" mass="6170">MIFHVSIPSNRGSVSDIEENRRNAVTGYVSIPSNRGSVSDLATEKLKQAANGASLNPL</sequence>
<evidence type="ECO:0000313" key="2">
    <source>
        <dbReference type="Proteomes" id="UP000191931"/>
    </source>
</evidence>
<dbReference type="EMBL" id="FWEV01000042">
    <property type="protein sequence ID" value="SLM28449.1"/>
    <property type="molecule type" value="Genomic_DNA"/>
</dbReference>
<evidence type="ECO:0000313" key="1">
    <source>
        <dbReference type="EMBL" id="SLM28449.1"/>
    </source>
</evidence>
<accession>A0A1W1H7K8</accession>
<name>A0A1W1H7K8_9BACT</name>
<proteinExistence type="predicted"/>
<reference evidence="1 2" key="1">
    <citation type="submission" date="2017-03" db="EMBL/GenBank/DDBJ databases">
        <authorList>
            <person name="Afonso C.L."/>
            <person name="Miller P.J."/>
            <person name="Scott M.A."/>
            <person name="Spackman E."/>
            <person name="Goraichik I."/>
            <person name="Dimitrov K.M."/>
            <person name="Suarez D.L."/>
            <person name="Swayne D.E."/>
        </authorList>
    </citation>
    <scope>NUCLEOTIDE SEQUENCE [LARGE SCALE GENOMIC DNA]</scope>
    <source>
        <strain evidence="1">PRJEB14757</strain>
    </source>
</reference>
<keyword evidence="2" id="KW-1185">Reference proteome</keyword>
<protein>
    <submittedName>
        <fullName evidence="1">Uncharacterized protein</fullName>
    </submittedName>
</protein>
<dbReference type="Proteomes" id="UP000191931">
    <property type="component" value="Unassembled WGS sequence"/>
</dbReference>
<dbReference type="AlphaFoldDB" id="A0A1W1H7K8"/>